<evidence type="ECO:0000313" key="2">
    <source>
        <dbReference type="Proteomes" id="UP001217838"/>
    </source>
</evidence>
<dbReference type="Proteomes" id="UP001217838">
    <property type="component" value="Unassembled WGS sequence"/>
</dbReference>
<dbReference type="Gene3D" id="3.40.1580.10">
    <property type="entry name" value="SMI1/KNR4-like"/>
    <property type="match status" value="1"/>
</dbReference>
<comment type="caution">
    <text evidence="1">The sequence shown here is derived from an EMBL/GenBank/DDBJ whole genome shotgun (WGS) entry which is preliminary data.</text>
</comment>
<evidence type="ECO:0000313" key="1">
    <source>
        <dbReference type="EMBL" id="MDC0674509.1"/>
    </source>
</evidence>
<keyword evidence="2" id="KW-1185">Reference proteome</keyword>
<reference evidence="1 2" key="1">
    <citation type="submission" date="2022-11" db="EMBL/GenBank/DDBJ databases">
        <title>Minimal conservation of predation-associated metabolite biosynthetic gene clusters underscores biosynthetic potential of Myxococcota including descriptions for ten novel species: Archangium lansinium sp. nov., Myxococcus landrumus sp. nov., Nannocystis bai.</title>
        <authorList>
            <person name="Ahearne A."/>
            <person name="Stevens C."/>
            <person name="Dowd S."/>
        </authorList>
    </citation>
    <scope>NUCLEOTIDE SEQUENCE [LARGE SCALE GENOMIC DNA]</scope>
    <source>
        <strain evidence="1 2">NCELM</strain>
    </source>
</reference>
<dbReference type="RefSeq" id="WP_272008817.1">
    <property type="nucleotide sequence ID" value="NZ_JAQNDN010000024.1"/>
</dbReference>
<organism evidence="1 2">
    <name type="scientific">Nannocystis radixulma</name>
    <dbReference type="NCBI Taxonomy" id="2995305"/>
    <lineage>
        <taxon>Bacteria</taxon>
        <taxon>Pseudomonadati</taxon>
        <taxon>Myxococcota</taxon>
        <taxon>Polyangia</taxon>
        <taxon>Nannocystales</taxon>
        <taxon>Nannocystaceae</taxon>
        <taxon>Nannocystis</taxon>
    </lineage>
</organism>
<dbReference type="InterPro" id="IPR037883">
    <property type="entry name" value="Knr4/Smi1-like_sf"/>
</dbReference>
<protein>
    <recommendedName>
        <fullName evidence="3">Knr4/Smi1-like domain-containing protein</fullName>
    </recommendedName>
</protein>
<proteinExistence type="predicted"/>
<sequence>MTRADIEKAETQLKVRLPPSYVELVTTLGAPAVLPRLPPGADPKRAENLDFTVLLPREIVKWTKELRRSLDPDMFEEPESLERVRKQLANAIFFQFGLDAGEGFVFLVDTADASGDMKVADYSHEYIEELDWGPESAVVFASLAAATANAATQIEDSWDEYCDRPA</sequence>
<accession>A0ABT5BK27</accession>
<dbReference type="SUPFAM" id="SSF160631">
    <property type="entry name" value="SMI1/KNR4-like"/>
    <property type="match status" value="1"/>
</dbReference>
<gene>
    <name evidence="1" type="ORF">POL58_42575</name>
</gene>
<name>A0ABT5BK27_9BACT</name>
<evidence type="ECO:0008006" key="3">
    <source>
        <dbReference type="Google" id="ProtNLM"/>
    </source>
</evidence>
<dbReference type="EMBL" id="JAQNDN010000024">
    <property type="protein sequence ID" value="MDC0674509.1"/>
    <property type="molecule type" value="Genomic_DNA"/>
</dbReference>